<dbReference type="EMBL" id="FRAV01000025">
    <property type="protein sequence ID" value="SHL80780.1"/>
    <property type="molecule type" value="Genomic_DNA"/>
</dbReference>
<dbReference type="STRING" id="1302687.SAMN05444267_102546"/>
<evidence type="ECO:0000313" key="4">
    <source>
        <dbReference type="Proteomes" id="UP000184364"/>
    </source>
</evidence>
<keyword evidence="1" id="KW-1133">Transmembrane helix</keyword>
<evidence type="ECO:0000259" key="2">
    <source>
        <dbReference type="SMART" id="SM00850"/>
    </source>
</evidence>
<dbReference type="AlphaFoldDB" id="A0A1M7DMS3"/>
<dbReference type="Pfam" id="PF04397">
    <property type="entry name" value="LytTR"/>
    <property type="match status" value="1"/>
</dbReference>
<protein>
    <submittedName>
        <fullName evidence="3">LytTr DNA-binding domain-containing protein</fullName>
    </submittedName>
</protein>
<feature type="transmembrane region" description="Helical" evidence="1">
    <location>
        <begin position="115"/>
        <end position="136"/>
    </location>
</feature>
<dbReference type="Proteomes" id="UP000184364">
    <property type="component" value="Unassembled WGS sequence"/>
</dbReference>
<name>A0A1M7DMS3_9FLAO</name>
<dbReference type="SMART" id="SM00850">
    <property type="entry name" value="LytTR"/>
    <property type="match status" value="1"/>
</dbReference>
<keyword evidence="4" id="KW-1185">Reference proteome</keyword>
<sequence>METIAYNNKKLRITCAFVASFYILFHGRPINLVKAFSSRGFYLALAVSFGISLILVHTIHTLTRWLDKRSPWRTEPIKRSLLQFLLGVILPACIDLILISIYFNTREQDIIDNGFLLVDFPVIFFFIVLMNIYYVIHYLLLTESKPTIAYINPIVPDNENSEMTALTIDHNGQHLLFDVSQDILCFYRLGKSVKAFTTHGNEYVINISLASLEERFGTIHFCMINRSMLINTKTIRGYESTDKRDSFKIIFKPQFTDIVKSSKDKSFYITKEYLAAFRGRFNND</sequence>
<evidence type="ECO:0000313" key="3">
    <source>
        <dbReference type="EMBL" id="SHL80780.1"/>
    </source>
</evidence>
<evidence type="ECO:0000256" key="1">
    <source>
        <dbReference type="SAM" id="Phobius"/>
    </source>
</evidence>
<dbReference type="GO" id="GO:0003677">
    <property type="term" value="F:DNA binding"/>
    <property type="evidence" value="ECO:0007669"/>
    <property type="project" value="UniProtKB-KW"/>
</dbReference>
<feature type="transmembrane region" description="Helical" evidence="1">
    <location>
        <begin position="41"/>
        <end position="60"/>
    </location>
</feature>
<keyword evidence="1" id="KW-0472">Membrane</keyword>
<keyword evidence="1" id="KW-0812">Transmembrane</keyword>
<dbReference type="OrthoDB" id="1249553at2"/>
<feature type="transmembrane region" description="Helical" evidence="1">
    <location>
        <begin position="81"/>
        <end position="103"/>
    </location>
</feature>
<gene>
    <name evidence="3" type="ORF">SAMN05444267_102546</name>
</gene>
<reference evidence="4" key="1">
    <citation type="submission" date="2016-11" db="EMBL/GenBank/DDBJ databases">
        <authorList>
            <person name="Varghese N."/>
            <person name="Submissions S."/>
        </authorList>
    </citation>
    <scope>NUCLEOTIDE SEQUENCE [LARGE SCALE GENOMIC DNA]</scope>
    <source>
        <strain evidence="4">DSM 26899</strain>
    </source>
</reference>
<proteinExistence type="predicted"/>
<feature type="domain" description="HTH LytTR-type" evidence="2">
    <location>
        <begin position="172"/>
        <end position="282"/>
    </location>
</feature>
<dbReference type="Gene3D" id="2.40.50.1020">
    <property type="entry name" value="LytTr DNA-binding domain"/>
    <property type="match status" value="1"/>
</dbReference>
<accession>A0A1M7DMS3</accession>
<feature type="transmembrane region" description="Helical" evidence="1">
    <location>
        <begin position="12"/>
        <end position="29"/>
    </location>
</feature>
<organism evidence="3 4">
    <name type="scientific">Chryseobacterium polytrichastri</name>
    <dbReference type="NCBI Taxonomy" id="1302687"/>
    <lineage>
        <taxon>Bacteria</taxon>
        <taxon>Pseudomonadati</taxon>
        <taxon>Bacteroidota</taxon>
        <taxon>Flavobacteriia</taxon>
        <taxon>Flavobacteriales</taxon>
        <taxon>Weeksellaceae</taxon>
        <taxon>Chryseobacterium group</taxon>
        <taxon>Chryseobacterium</taxon>
    </lineage>
</organism>
<dbReference type="InterPro" id="IPR007492">
    <property type="entry name" value="LytTR_DNA-bd_dom"/>
</dbReference>
<keyword evidence="3" id="KW-0238">DNA-binding</keyword>